<feature type="region of interest" description="Disordered" evidence="1">
    <location>
        <begin position="200"/>
        <end position="267"/>
    </location>
</feature>
<feature type="compositionally biased region" description="Polar residues" evidence="1">
    <location>
        <begin position="223"/>
        <end position="249"/>
    </location>
</feature>
<sequence length="280" mass="32061">MSHQVKSLVMISQEVIAKHIEGLSDVGGVPYWLLKEPLKRATPQQLYRIERASPHLVPESDELWLSHCMCYSDLREAYRDGEYQDSRMWRQLYLKRYEEAARKRQLVSQKVKSQYSKIQSEKAARSIKVLKGVGPIRGRTYEESRTTGASKLFRDTKKATIKANAIFHSPIRRTTQSPSLFYPSESIRSHQPPSTLFAHTISQQPNRPNNTRPVSKPIVPPSAKSNIPIHNQPQQTKQRPVLQSPTSSNKLKRSPSQPNPSSSPPKRLAAIVNYDFFKEY</sequence>
<accession>A0ABR3BGY2</accession>
<protein>
    <submittedName>
        <fullName evidence="2">RNA polymerase II transcription factor SIII subunit A-domain-containing protein</fullName>
    </submittedName>
</protein>
<dbReference type="PANTHER" id="PTHR15141">
    <property type="entry name" value="TRANSCRIPTION ELONGATION FACTOR B POLYPEPTIDE 3"/>
    <property type="match status" value="1"/>
</dbReference>
<dbReference type="InterPro" id="IPR010684">
    <property type="entry name" value="RNA_pol_II_trans_fac_SIII_A"/>
</dbReference>
<comment type="caution">
    <text evidence="2">The sequence shown here is derived from an EMBL/GenBank/DDBJ whole genome shotgun (WGS) entry which is preliminary data.</text>
</comment>
<evidence type="ECO:0000313" key="2">
    <source>
        <dbReference type="EMBL" id="KAL0098127.1"/>
    </source>
</evidence>
<name>A0ABR3BGY2_PHYBL</name>
<evidence type="ECO:0000313" key="3">
    <source>
        <dbReference type="Proteomes" id="UP001448207"/>
    </source>
</evidence>
<keyword evidence="3" id="KW-1185">Reference proteome</keyword>
<dbReference type="Gene3D" id="6.10.250.3180">
    <property type="match status" value="1"/>
</dbReference>
<dbReference type="PANTHER" id="PTHR15141:SF76">
    <property type="entry name" value="TRANSCRIPTION ELONGATION FACTOR B POLYPEPTIDE 3"/>
    <property type="match status" value="1"/>
</dbReference>
<dbReference type="EMBL" id="JBCLYO010000001">
    <property type="protein sequence ID" value="KAL0098127.1"/>
    <property type="molecule type" value="Genomic_DNA"/>
</dbReference>
<dbReference type="Pfam" id="PF06881">
    <property type="entry name" value="Elongin_A"/>
    <property type="match status" value="1"/>
</dbReference>
<organism evidence="2 3">
    <name type="scientific">Phycomyces blakesleeanus</name>
    <dbReference type="NCBI Taxonomy" id="4837"/>
    <lineage>
        <taxon>Eukaryota</taxon>
        <taxon>Fungi</taxon>
        <taxon>Fungi incertae sedis</taxon>
        <taxon>Mucoromycota</taxon>
        <taxon>Mucoromycotina</taxon>
        <taxon>Mucoromycetes</taxon>
        <taxon>Mucorales</taxon>
        <taxon>Phycomycetaceae</taxon>
        <taxon>Phycomyces</taxon>
    </lineage>
</organism>
<dbReference type="InterPro" id="IPR051870">
    <property type="entry name" value="Elongin-A_domain"/>
</dbReference>
<dbReference type="Proteomes" id="UP001448207">
    <property type="component" value="Unassembled WGS sequence"/>
</dbReference>
<evidence type="ECO:0000256" key="1">
    <source>
        <dbReference type="SAM" id="MobiDB-lite"/>
    </source>
</evidence>
<gene>
    <name evidence="2" type="ORF">J3Q64DRAFT_1716789</name>
</gene>
<reference evidence="2 3" key="1">
    <citation type="submission" date="2024-04" db="EMBL/GenBank/DDBJ databases">
        <title>Symmetric and asymmetric DNA N6-adenine methylation regulates different biological responses in Mucorales.</title>
        <authorList>
            <consortium name="Lawrence Berkeley National Laboratory"/>
            <person name="Lax C."/>
            <person name="Mondo S.J."/>
            <person name="Osorio-Concepcion M."/>
            <person name="Muszewska A."/>
            <person name="Corrochano-Luque M."/>
            <person name="Gutierrez G."/>
            <person name="Riley R."/>
            <person name="Lipzen A."/>
            <person name="Guo J."/>
            <person name="Hundley H."/>
            <person name="Amirebrahimi M."/>
            <person name="Ng V."/>
            <person name="Lorenzo-Gutierrez D."/>
            <person name="Binder U."/>
            <person name="Yang J."/>
            <person name="Song Y."/>
            <person name="Canovas D."/>
            <person name="Navarro E."/>
            <person name="Freitag M."/>
            <person name="Gabaldon T."/>
            <person name="Grigoriev I.V."/>
            <person name="Corrochano L.M."/>
            <person name="Nicolas F.E."/>
            <person name="Garre V."/>
        </authorList>
    </citation>
    <scope>NUCLEOTIDE SEQUENCE [LARGE SCALE GENOMIC DNA]</scope>
    <source>
        <strain evidence="2 3">L51</strain>
    </source>
</reference>
<proteinExistence type="predicted"/>
<feature type="compositionally biased region" description="Polar residues" evidence="1">
    <location>
        <begin position="200"/>
        <end position="213"/>
    </location>
</feature>